<sequence>MQGFTGKSFDVLQIHSTTTIEAKARKSTTQKMDFRDL</sequence>
<reference evidence="1" key="1">
    <citation type="journal article" date="2010" name="Microbiol. Resour. Announc.">
        <title>Comparative genomics of the bacterial genus Listeria: Genome evolution is characterized by limited gene acquisition and limited gene loss.</title>
        <authorList>
            <person name="den Bakker H.C."/>
            <person name="Cummings C.A."/>
            <person name="Ferreira V."/>
            <person name="Vatta P."/>
            <person name="Orsi R.H."/>
            <person name="Degoricija L."/>
            <person name="Barker M."/>
            <person name="Petrauskene O."/>
            <person name="Furtado M.R."/>
            <person name="Wiedmann M."/>
        </authorList>
    </citation>
    <scope>NUCLEOTIDE SEQUENCE [LARGE SCALE GENOMIC DNA]</scope>
    <source>
        <strain evidence="1">FSL N1-067</strain>
    </source>
</reference>
<protein>
    <submittedName>
        <fullName evidence="1">Uncharacterized protein</fullName>
    </submittedName>
</protein>
<evidence type="ECO:0000313" key="1">
    <source>
        <dbReference type="EMBL" id="EFR98622.1"/>
    </source>
</evidence>
<dbReference type="PATRIC" id="fig|702453.3.peg.2736"/>
<gene>
    <name evidence="1" type="ORF">NT03LS_3535</name>
</gene>
<dbReference type="HOGENOM" id="CLU_3345451_0_0_9"/>
<dbReference type="AlphaFoldDB" id="E3ZUS7"/>
<name>E3ZUS7_LISSE</name>
<dbReference type="Proteomes" id="UP000004302">
    <property type="component" value="Chromosome"/>
</dbReference>
<accession>E3ZUS7</accession>
<comment type="caution">
    <text evidence="1">The sequence shown here is derived from an EMBL/GenBank/DDBJ whole genome shotgun (WGS) entry which is preliminary data.</text>
</comment>
<proteinExistence type="predicted"/>
<dbReference type="EMBL" id="ADXJ01001440">
    <property type="protein sequence ID" value="EFR98622.1"/>
    <property type="molecule type" value="Genomic_DNA"/>
</dbReference>
<organism evidence="1">
    <name type="scientific">Listeria seeligeri FSL N1-067</name>
    <dbReference type="NCBI Taxonomy" id="702453"/>
    <lineage>
        <taxon>Bacteria</taxon>
        <taxon>Bacillati</taxon>
        <taxon>Bacillota</taxon>
        <taxon>Bacilli</taxon>
        <taxon>Bacillales</taxon>
        <taxon>Listeriaceae</taxon>
        <taxon>Listeria</taxon>
    </lineage>
</organism>